<sequence length="108" mass="12331">MPDIEMRLCPFMVNYTMTNGTQTTRKQQLHDDFQLPEEKLAGNYAEFGNVYGLTTPSSPAMAASHHLHFYRAMRIPFDPGLRIIFLVNAVKDARNAPATTKTNCMQHW</sequence>
<dbReference type="AlphaFoldDB" id="A0A1B0CNL5"/>
<dbReference type="Proteomes" id="UP000092461">
    <property type="component" value="Unassembled WGS sequence"/>
</dbReference>
<evidence type="ECO:0000313" key="1">
    <source>
        <dbReference type="EnsemblMetazoa" id="LLOJ006337-PA"/>
    </source>
</evidence>
<dbReference type="EMBL" id="AJWK01020498">
    <property type="status" value="NOT_ANNOTATED_CDS"/>
    <property type="molecule type" value="Genomic_DNA"/>
</dbReference>
<dbReference type="VEuPathDB" id="VectorBase:LLOJ006337"/>
<dbReference type="EnsemblMetazoa" id="LLOJ006337-RA">
    <property type="protein sequence ID" value="LLOJ006337-PA"/>
    <property type="gene ID" value="LLOJ006337"/>
</dbReference>
<keyword evidence="2" id="KW-1185">Reference proteome</keyword>
<dbReference type="EMBL" id="AJWK01020497">
    <property type="status" value="NOT_ANNOTATED_CDS"/>
    <property type="molecule type" value="Genomic_DNA"/>
</dbReference>
<reference evidence="1" key="1">
    <citation type="submission" date="2020-05" db="UniProtKB">
        <authorList>
            <consortium name="EnsemblMetazoa"/>
        </authorList>
    </citation>
    <scope>IDENTIFICATION</scope>
    <source>
        <strain evidence="1">Jacobina</strain>
    </source>
</reference>
<organism evidence="1 2">
    <name type="scientific">Lutzomyia longipalpis</name>
    <name type="common">Sand fly</name>
    <dbReference type="NCBI Taxonomy" id="7200"/>
    <lineage>
        <taxon>Eukaryota</taxon>
        <taxon>Metazoa</taxon>
        <taxon>Ecdysozoa</taxon>
        <taxon>Arthropoda</taxon>
        <taxon>Hexapoda</taxon>
        <taxon>Insecta</taxon>
        <taxon>Pterygota</taxon>
        <taxon>Neoptera</taxon>
        <taxon>Endopterygota</taxon>
        <taxon>Diptera</taxon>
        <taxon>Nematocera</taxon>
        <taxon>Psychodoidea</taxon>
        <taxon>Psychodidae</taxon>
        <taxon>Lutzomyia</taxon>
        <taxon>Lutzomyia</taxon>
    </lineage>
</organism>
<proteinExistence type="predicted"/>
<name>A0A1B0CNL5_LUTLO</name>
<accession>A0A1B0CNL5</accession>
<evidence type="ECO:0000313" key="2">
    <source>
        <dbReference type="Proteomes" id="UP000092461"/>
    </source>
</evidence>
<protein>
    <submittedName>
        <fullName evidence="1">Uncharacterized protein</fullName>
    </submittedName>
</protein>